<dbReference type="PANTHER" id="PTHR30537:SF5">
    <property type="entry name" value="HTH-TYPE TRANSCRIPTIONAL ACTIVATOR TTDR-RELATED"/>
    <property type="match status" value="1"/>
</dbReference>
<dbReference type="Proteomes" id="UP000240527">
    <property type="component" value="Chromosome"/>
</dbReference>
<dbReference type="InterPro" id="IPR005119">
    <property type="entry name" value="LysR_subst-bd"/>
</dbReference>
<organism evidence="6 7">
    <name type="scientific">Caulobacter segnis</name>
    <dbReference type="NCBI Taxonomy" id="88688"/>
    <lineage>
        <taxon>Bacteria</taxon>
        <taxon>Pseudomonadati</taxon>
        <taxon>Pseudomonadota</taxon>
        <taxon>Alphaproteobacteria</taxon>
        <taxon>Caulobacterales</taxon>
        <taxon>Caulobacteraceae</taxon>
        <taxon>Caulobacter</taxon>
    </lineage>
</organism>
<dbReference type="EMBL" id="CP027850">
    <property type="protein sequence ID" value="AVQ03086.1"/>
    <property type="molecule type" value="Genomic_DNA"/>
</dbReference>
<dbReference type="SUPFAM" id="SSF53850">
    <property type="entry name" value="Periplasmic binding protein-like II"/>
    <property type="match status" value="1"/>
</dbReference>
<dbReference type="CDD" id="cd08422">
    <property type="entry name" value="PBP2_CrgA_like"/>
    <property type="match status" value="1"/>
</dbReference>
<dbReference type="PROSITE" id="PS50931">
    <property type="entry name" value="HTH_LYSR"/>
    <property type="match status" value="1"/>
</dbReference>
<dbReference type="SUPFAM" id="SSF46785">
    <property type="entry name" value="Winged helix' DNA-binding domain"/>
    <property type="match status" value="1"/>
</dbReference>
<comment type="similarity">
    <text evidence="1">Belongs to the LysR transcriptional regulatory family.</text>
</comment>
<dbReference type="InterPro" id="IPR036388">
    <property type="entry name" value="WH-like_DNA-bd_sf"/>
</dbReference>
<dbReference type="InterPro" id="IPR000847">
    <property type="entry name" value="LysR_HTH_N"/>
</dbReference>
<dbReference type="Gene3D" id="3.40.190.290">
    <property type="match status" value="1"/>
</dbReference>
<evidence type="ECO:0000256" key="4">
    <source>
        <dbReference type="ARBA" id="ARBA00023163"/>
    </source>
</evidence>
<reference evidence="6 7" key="1">
    <citation type="journal article" date="2015" name="Biotechnol. Bioeng.">
        <title>Genome sequence and phenotypic characterization of Caulobacter segnis.</title>
        <authorList>
            <person name="Patel S."/>
            <person name="Fletcher B."/>
            <person name="Scott D.C."/>
            <person name="Ely B."/>
        </authorList>
    </citation>
    <scope>NUCLEOTIDE SEQUENCE [LARGE SCALE GENOMIC DNA]</scope>
    <source>
        <strain evidence="6 7">TK0059</strain>
    </source>
</reference>
<dbReference type="Gene3D" id="1.10.10.10">
    <property type="entry name" value="Winged helix-like DNA-binding domain superfamily/Winged helix DNA-binding domain"/>
    <property type="match status" value="1"/>
</dbReference>
<keyword evidence="2" id="KW-0805">Transcription regulation</keyword>
<keyword evidence="3" id="KW-0238">DNA-binding</keyword>
<name>A0ABN5IVN4_9CAUL</name>
<evidence type="ECO:0000256" key="3">
    <source>
        <dbReference type="ARBA" id="ARBA00023125"/>
    </source>
</evidence>
<dbReference type="Pfam" id="PF03466">
    <property type="entry name" value="LysR_substrate"/>
    <property type="match status" value="1"/>
</dbReference>
<dbReference type="InterPro" id="IPR036390">
    <property type="entry name" value="WH_DNA-bd_sf"/>
</dbReference>
<evidence type="ECO:0000313" key="7">
    <source>
        <dbReference type="Proteomes" id="UP000240527"/>
    </source>
</evidence>
<gene>
    <name evidence="6" type="ORF">B7G68_15250</name>
</gene>
<proteinExistence type="inferred from homology"/>
<evidence type="ECO:0000256" key="1">
    <source>
        <dbReference type="ARBA" id="ARBA00009437"/>
    </source>
</evidence>
<dbReference type="InterPro" id="IPR058163">
    <property type="entry name" value="LysR-type_TF_proteobact-type"/>
</dbReference>
<dbReference type="Pfam" id="PF00126">
    <property type="entry name" value="HTH_1"/>
    <property type="match status" value="1"/>
</dbReference>
<evidence type="ECO:0000313" key="6">
    <source>
        <dbReference type="EMBL" id="AVQ03086.1"/>
    </source>
</evidence>
<evidence type="ECO:0000256" key="2">
    <source>
        <dbReference type="ARBA" id="ARBA00023015"/>
    </source>
</evidence>
<sequence>MFDGRMIGGITVFVAVAQTGSYAGAAERMGLTRSGVGKAVARLEHRMGRRLFDRTSRALKLTDEGRAFVDEVVPLLERLHVAAAPSRPDEIRGRLRVSSDSAFGAFLLAPSLPQLVARHPRLKVDLVIRDRVDNLLADGFDVAVRFGEPEHPGLVKQPVLESRLITCASRIYLSGRDAPTSPQALLGGHVCVNMIDDASRRPHGWDFLRADGAEHTIAPDCNVTINDASSLLSAARAGFGVVRLLDFMVEAELRSGTLVEILPEWNERRRRAYVYAPAQSHASPSLIAFTEFVRSMARDKTNA</sequence>
<dbReference type="PANTHER" id="PTHR30537">
    <property type="entry name" value="HTH-TYPE TRANSCRIPTIONAL REGULATOR"/>
    <property type="match status" value="1"/>
</dbReference>
<accession>A0ABN5IVN4</accession>
<keyword evidence="4" id="KW-0804">Transcription</keyword>
<feature type="domain" description="HTH lysR-type" evidence="5">
    <location>
        <begin position="12"/>
        <end position="62"/>
    </location>
</feature>
<protein>
    <submittedName>
        <fullName evidence="6">LysR family transcriptional regulator</fullName>
    </submittedName>
</protein>
<evidence type="ECO:0000259" key="5">
    <source>
        <dbReference type="PROSITE" id="PS50931"/>
    </source>
</evidence>
<keyword evidence="7" id="KW-1185">Reference proteome</keyword>